<evidence type="ECO:0000256" key="2">
    <source>
        <dbReference type="ARBA" id="ARBA00022448"/>
    </source>
</evidence>
<feature type="transmembrane region" description="Helical" evidence="7">
    <location>
        <begin position="317"/>
        <end position="332"/>
    </location>
</feature>
<keyword evidence="5" id="KW-0406">Ion transport</keyword>
<dbReference type="PANTHER" id="PTHR32468">
    <property type="entry name" value="CATION/H + ANTIPORTER"/>
    <property type="match status" value="1"/>
</dbReference>
<keyword evidence="4 7" id="KW-1133">Transmembrane helix</keyword>
<feature type="transmembrane region" description="Helical" evidence="7">
    <location>
        <begin position="408"/>
        <end position="431"/>
    </location>
</feature>
<dbReference type="PANTHER" id="PTHR32468:SF0">
    <property type="entry name" value="K(+)_H(+) ANTIPORTER 1"/>
    <property type="match status" value="1"/>
</dbReference>
<organism evidence="9 10">
    <name type="scientific">Gloeophyllum trabeum (strain ATCC 11539 / FP-39264 / Madison 617)</name>
    <name type="common">Brown rot fungus</name>
    <dbReference type="NCBI Taxonomy" id="670483"/>
    <lineage>
        <taxon>Eukaryota</taxon>
        <taxon>Fungi</taxon>
        <taxon>Dikarya</taxon>
        <taxon>Basidiomycota</taxon>
        <taxon>Agaricomycotina</taxon>
        <taxon>Agaricomycetes</taxon>
        <taxon>Gloeophyllales</taxon>
        <taxon>Gloeophyllaceae</taxon>
        <taxon>Gloeophyllum</taxon>
    </lineage>
</organism>
<evidence type="ECO:0000256" key="7">
    <source>
        <dbReference type="SAM" id="Phobius"/>
    </source>
</evidence>
<dbReference type="GO" id="GO:1902600">
    <property type="term" value="P:proton transmembrane transport"/>
    <property type="evidence" value="ECO:0007669"/>
    <property type="project" value="InterPro"/>
</dbReference>
<protein>
    <submittedName>
        <fullName evidence="9">Sodium/hydrogen exchanger</fullName>
    </submittedName>
</protein>
<reference evidence="9 10" key="1">
    <citation type="journal article" date="2012" name="Science">
        <title>The Paleozoic origin of enzymatic lignin decomposition reconstructed from 31 fungal genomes.</title>
        <authorList>
            <person name="Floudas D."/>
            <person name="Binder M."/>
            <person name="Riley R."/>
            <person name="Barry K."/>
            <person name="Blanchette R.A."/>
            <person name="Henrissat B."/>
            <person name="Martinez A.T."/>
            <person name="Otillar R."/>
            <person name="Spatafora J.W."/>
            <person name="Yadav J.S."/>
            <person name="Aerts A."/>
            <person name="Benoit I."/>
            <person name="Boyd A."/>
            <person name="Carlson A."/>
            <person name="Copeland A."/>
            <person name="Coutinho P.M."/>
            <person name="de Vries R.P."/>
            <person name="Ferreira P."/>
            <person name="Findley K."/>
            <person name="Foster B."/>
            <person name="Gaskell J."/>
            <person name="Glotzer D."/>
            <person name="Gorecki P."/>
            <person name="Heitman J."/>
            <person name="Hesse C."/>
            <person name="Hori C."/>
            <person name="Igarashi K."/>
            <person name="Jurgens J.A."/>
            <person name="Kallen N."/>
            <person name="Kersten P."/>
            <person name="Kohler A."/>
            <person name="Kuees U."/>
            <person name="Kumar T.K.A."/>
            <person name="Kuo A."/>
            <person name="LaButti K."/>
            <person name="Larrondo L.F."/>
            <person name="Lindquist E."/>
            <person name="Ling A."/>
            <person name="Lombard V."/>
            <person name="Lucas S."/>
            <person name="Lundell T."/>
            <person name="Martin R."/>
            <person name="McLaughlin D.J."/>
            <person name="Morgenstern I."/>
            <person name="Morin E."/>
            <person name="Murat C."/>
            <person name="Nagy L.G."/>
            <person name="Nolan M."/>
            <person name="Ohm R.A."/>
            <person name="Patyshakuliyeva A."/>
            <person name="Rokas A."/>
            <person name="Ruiz-Duenas F.J."/>
            <person name="Sabat G."/>
            <person name="Salamov A."/>
            <person name="Samejima M."/>
            <person name="Schmutz J."/>
            <person name="Slot J.C."/>
            <person name="St John F."/>
            <person name="Stenlid J."/>
            <person name="Sun H."/>
            <person name="Sun S."/>
            <person name="Syed K."/>
            <person name="Tsang A."/>
            <person name="Wiebenga A."/>
            <person name="Young D."/>
            <person name="Pisabarro A."/>
            <person name="Eastwood D.C."/>
            <person name="Martin F."/>
            <person name="Cullen D."/>
            <person name="Grigoriev I.V."/>
            <person name="Hibbett D.S."/>
        </authorList>
    </citation>
    <scope>NUCLEOTIDE SEQUENCE [LARGE SCALE GENOMIC DNA]</scope>
    <source>
        <strain evidence="9 10">ATCC 11539</strain>
    </source>
</reference>
<dbReference type="HOGENOM" id="CLU_005126_7_0_1"/>
<evidence type="ECO:0000256" key="6">
    <source>
        <dbReference type="ARBA" id="ARBA00023136"/>
    </source>
</evidence>
<evidence type="ECO:0000256" key="3">
    <source>
        <dbReference type="ARBA" id="ARBA00022692"/>
    </source>
</evidence>
<name>S7RED6_GLOTA</name>
<dbReference type="Proteomes" id="UP000030669">
    <property type="component" value="Unassembled WGS sequence"/>
</dbReference>
<feature type="transmembrane region" description="Helical" evidence="7">
    <location>
        <begin position="295"/>
        <end position="311"/>
    </location>
</feature>
<evidence type="ECO:0000256" key="5">
    <source>
        <dbReference type="ARBA" id="ARBA00023065"/>
    </source>
</evidence>
<feature type="transmembrane region" description="Helical" evidence="7">
    <location>
        <begin position="64"/>
        <end position="84"/>
    </location>
</feature>
<evidence type="ECO:0000256" key="1">
    <source>
        <dbReference type="ARBA" id="ARBA00004141"/>
    </source>
</evidence>
<dbReference type="Gene3D" id="1.20.1530.20">
    <property type="match status" value="1"/>
</dbReference>
<dbReference type="eggNOG" id="KOG1650">
    <property type="taxonomic scope" value="Eukaryota"/>
</dbReference>
<feature type="transmembrane region" description="Helical" evidence="7">
    <location>
        <begin position="374"/>
        <end position="396"/>
    </location>
</feature>
<dbReference type="InterPro" id="IPR050794">
    <property type="entry name" value="CPA2_transporter"/>
</dbReference>
<evidence type="ECO:0000259" key="8">
    <source>
        <dbReference type="Pfam" id="PF00999"/>
    </source>
</evidence>
<dbReference type="GO" id="GO:0016020">
    <property type="term" value="C:membrane"/>
    <property type="evidence" value="ECO:0007669"/>
    <property type="project" value="UniProtKB-SubCell"/>
</dbReference>
<dbReference type="GeneID" id="19300457"/>
<dbReference type="Pfam" id="PF00999">
    <property type="entry name" value="Na_H_Exchanger"/>
    <property type="match status" value="1"/>
</dbReference>
<feature type="transmembrane region" description="Helical" evidence="7">
    <location>
        <begin position="221"/>
        <end position="248"/>
    </location>
</feature>
<dbReference type="AlphaFoldDB" id="S7RED6"/>
<comment type="subcellular location">
    <subcellularLocation>
        <location evidence="1">Membrane</location>
        <topology evidence="1">Multi-pass membrane protein</topology>
    </subcellularLocation>
</comment>
<sequence>MHNEESTAGKHQCTDTRNRSQSKCTLLGADGGHGSESQGRGRGIHCILSGSDPSNYDYNDPFKLWAIQGALIIVISRICFLLLWRMRQPRVVAEIIGGIVLGPTVMGRIPKFSTTIFPQESIPILNLCATLGLVLFLFLAGLEIDLQLIKQHARTSAVVSAAGSIIPFAFGSLLSLAHYRAFMDDSVNFGHFALFTCISVGITAFPILCRMLAQLELFSAPLGVIVLSAGVGNDVVGWILLALAVTLVNSTTGLAALWILLICIGYTLFLIYPVRWLFRWIGQATGELGTGEPSSIMMACAIMMLLVSAFFTDITGLHAIFGAFISGLIIPRDKQLSIAMMKRLEPVVWNIFLPVYFALSGLKTDLGLLNTGKAWGFTILVCLLAYMGKLIGCGGASKLMGFTWRESAAIGTLMSCKWLLELIVINFALQAKVFPSIVFAMFVVHAVVLMVIITPVTGWIYPARCRSQQSDTPVCGASDTSISGV</sequence>
<gene>
    <name evidence="9" type="ORF">GLOTRDRAFT_118216</name>
</gene>
<feature type="transmembrane region" description="Helical" evidence="7">
    <location>
        <begin position="91"/>
        <end position="110"/>
    </location>
</feature>
<keyword evidence="2" id="KW-0813">Transport</keyword>
<feature type="transmembrane region" description="Helical" evidence="7">
    <location>
        <begin position="344"/>
        <end position="362"/>
    </location>
</feature>
<keyword evidence="6 7" id="KW-0472">Membrane</keyword>
<keyword evidence="10" id="KW-1185">Reference proteome</keyword>
<evidence type="ECO:0000313" key="9">
    <source>
        <dbReference type="EMBL" id="EPQ50839.1"/>
    </source>
</evidence>
<evidence type="ECO:0000313" key="10">
    <source>
        <dbReference type="Proteomes" id="UP000030669"/>
    </source>
</evidence>
<dbReference type="InterPro" id="IPR038770">
    <property type="entry name" value="Na+/solute_symporter_sf"/>
</dbReference>
<feature type="transmembrane region" description="Helical" evidence="7">
    <location>
        <begin position="254"/>
        <end position="274"/>
    </location>
</feature>
<dbReference type="KEGG" id="gtr:GLOTRDRAFT_118216"/>
<dbReference type="RefSeq" id="XP_007870723.1">
    <property type="nucleotide sequence ID" value="XM_007872532.1"/>
</dbReference>
<feature type="transmembrane region" description="Helical" evidence="7">
    <location>
        <begin position="437"/>
        <end position="461"/>
    </location>
</feature>
<dbReference type="OMA" id="AGMFLRQ"/>
<proteinExistence type="predicted"/>
<accession>S7RED6</accession>
<feature type="transmembrane region" description="Helical" evidence="7">
    <location>
        <begin position="156"/>
        <end position="177"/>
    </location>
</feature>
<feature type="transmembrane region" description="Helical" evidence="7">
    <location>
        <begin position="189"/>
        <end position="209"/>
    </location>
</feature>
<dbReference type="EMBL" id="KB469313">
    <property type="protein sequence ID" value="EPQ50839.1"/>
    <property type="molecule type" value="Genomic_DNA"/>
</dbReference>
<feature type="transmembrane region" description="Helical" evidence="7">
    <location>
        <begin position="122"/>
        <end position="144"/>
    </location>
</feature>
<feature type="domain" description="Cation/H+ exchanger transmembrane" evidence="8">
    <location>
        <begin position="73"/>
        <end position="456"/>
    </location>
</feature>
<evidence type="ECO:0000256" key="4">
    <source>
        <dbReference type="ARBA" id="ARBA00022989"/>
    </source>
</evidence>
<dbReference type="GO" id="GO:0015297">
    <property type="term" value="F:antiporter activity"/>
    <property type="evidence" value="ECO:0007669"/>
    <property type="project" value="InterPro"/>
</dbReference>
<keyword evidence="3 7" id="KW-0812">Transmembrane</keyword>
<dbReference type="InterPro" id="IPR006153">
    <property type="entry name" value="Cation/H_exchanger_TM"/>
</dbReference>
<dbReference type="OrthoDB" id="2687058at2759"/>